<keyword evidence="3" id="KW-1185">Reference proteome</keyword>
<protein>
    <submittedName>
        <fullName evidence="2">Hemerythrin domain-containing protein</fullName>
    </submittedName>
</protein>
<evidence type="ECO:0000313" key="2">
    <source>
        <dbReference type="EMBL" id="MBR7828018.1"/>
    </source>
</evidence>
<accession>A0A941ECN4</accession>
<feature type="domain" description="Hemerythrin-like" evidence="1">
    <location>
        <begin position="9"/>
        <end position="125"/>
    </location>
</feature>
<evidence type="ECO:0000313" key="3">
    <source>
        <dbReference type="Proteomes" id="UP000676325"/>
    </source>
</evidence>
<sequence length="187" mass="21032">MADQTNAATELAREHAEIDCLAARIDELEPGRERTALVGELAERFFAHADAEERLLYPALRHFVPGGWSEVADQGRRQHAVARTIRAIERLPEQSGDEYDVLVSHLVVGVQDHVRRQDAVLLPKLIDACPIEDINRLGRQLNRAVELALAEPPQRNSVSPAEPEPQAPRHGFWARLRRFLIGPPRID</sequence>
<comment type="caution">
    <text evidence="2">The sequence shown here is derived from an EMBL/GenBank/DDBJ whole genome shotgun (WGS) entry which is preliminary data.</text>
</comment>
<evidence type="ECO:0000259" key="1">
    <source>
        <dbReference type="Pfam" id="PF01814"/>
    </source>
</evidence>
<proteinExistence type="predicted"/>
<dbReference type="Gene3D" id="1.20.120.520">
    <property type="entry name" value="nmb1532 protein domain like"/>
    <property type="match status" value="1"/>
</dbReference>
<dbReference type="PANTHER" id="PTHR35585">
    <property type="entry name" value="HHE DOMAIN PROTEIN (AFU_ORTHOLOGUE AFUA_4G00730)"/>
    <property type="match status" value="1"/>
</dbReference>
<reference evidence="2" key="1">
    <citation type="submission" date="2021-04" db="EMBL/GenBank/DDBJ databases">
        <title>Genome based classification of Actinospica acidithermotolerans sp. nov., an actinobacterium isolated from an Indonesian hot spring.</title>
        <authorList>
            <person name="Kusuma A.B."/>
            <person name="Putra K.E."/>
            <person name="Nafisah S."/>
            <person name="Loh J."/>
            <person name="Nouioui I."/>
            <person name="Goodfellow M."/>
        </authorList>
    </citation>
    <scope>NUCLEOTIDE SEQUENCE</scope>
    <source>
        <strain evidence="2">MGRD01-02</strain>
    </source>
</reference>
<dbReference type="AlphaFoldDB" id="A0A941ECN4"/>
<name>A0A941ECN4_9ACTN</name>
<dbReference type="InterPro" id="IPR012312">
    <property type="entry name" value="Hemerythrin-like"/>
</dbReference>
<organism evidence="2 3">
    <name type="scientific">Actinospica acidithermotolerans</name>
    <dbReference type="NCBI Taxonomy" id="2828514"/>
    <lineage>
        <taxon>Bacteria</taxon>
        <taxon>Bacillati</taxon>
        <taxon>Actinomycetota</taxon>
        <taxon>Actinomycetes</taxon>
        <taxon>Catenulisporales</taxon>
        <taxon>Actinospicaceae</taxon>
        <taxon>Actinospica</taxon>
    </lineage>
</organism>
<dbReference type="PANTHER" id="PTHR35585:SF1">
    <property type="entry name" value="HHE DOMAIN PROTEIN (AFU_ORTHOLOGUE AFUA_4G00730)"/>
    <property type="match status" value="1"/>
</dbReference>
<dbReference type="Proteomes" id="UP000676325">
    <property type="component" value="Unassembled WGS sequence"/>
</dbReference>
<dbReference type="EMBL" id="JAGSOH010000047">
    <property type="protein sequence ID" value="MBR7828018.1"/>
    <property type="molecule type" value="Genomic_DNA"/>
</dbReference>
<gene>
    <name evidence="2" type="ORF">KDK95_17005</name>
</gene>
<dbReference type="Pfam" id="PF01814">
    <property type="entry name" value="Hemerythrin"/>
    <property type="match status" value="1"/>
</dbReference>
<dbReference type="RefSeq" id="WP_212519157.1">
    <property type="nucleotide sequence ID" value="NZ_JAGSOH010000047.1"/>
</dbReference>